<dbReference type="RefSeq" id="XP_025597139.1">
    <property type="nucleotide sequence ID" value="XM_025745783.1"/>
</dbReference>
<evidence type="ECO:0000256" key="1">
    <source>
        <dbReference type="SAM" id="MobiDB-lite"/>
    </source>
</evidence>
<evidence type="ECO:0000313" key="3">
    <source>
        <dbReference type="Proteomes" id="UP000245946"/>
    </source>
</evidence>
<reference evidence="2 3" key="1">
    <citation type="journal article" date="2018" name="Mol. Biol. Evol.">
        <title>Broad Genomic Sampling Reveals a Smut Pathogenic Ancestry of the Fungal Clade Ustilaginomycotina.</title>
        <authorList>
            <person name="Kijpornyongpan T."/>
            <person name="Mondo S.J."/>
            <person name="Barry K."/>
            <person name="Sandor L."/>
            <person name="Lee J."/>
            <person name="Lipzen A."/>
            <person name="Pangilinan J."/>
            <person name="LaButti K."/>
            <person name="Hainaut M."/>
            <person name="Henrissat B."/>
            <person name="Grigoriev I.V."/>
            <person name="Spatafora J.W."/>
            <person name="Aime M.C."/>
        </authorList>
    </citation>
    <scope>NUCLEOTIDE SEQUENCE [LARGE SCALE GENOMIC DNA]</scope>
    <source>
        <strain evidence="2 3">MCA 4186</strain>
    </source>
</reference>
<feature type="region of interest" description="Disordered" evidence="1">
    <location>
        <begin position="164"/>
        <end position="183"/>
    </location>
</feature>
<protein>
    <submittedName>
        <fullName evidence="2">Uncharacterized protein</fullName>
    </submittedName>
</protein>
<dbReference type="Proteomes" id="UP000245946">
    <property type="component" value="Unassembled WGS sequence"/>
</dbReference>
<evidence type="ECO:0000313" key="2">
    <source>
        <dbReference type="EMBL" id="PWN96860.1"/>
    </source>
</evidence>
<organism evidence="2 3">
    <name type="scientific">Tilletiopsis washingtonensis</name>
    <dbReference type="NCBI Taxonomy" id="58919"/>
    <lineage>
        <taxon>Eukaryota</taxon>
        <taxon>Fungi</taxon>
        <taxon>Dikarya</taxon>
        <taxon>Basidiomycota</taxon>
        <taxon>Ustilaginomycotina</taxon>
        <taxon>Exobasidiomycetes</taxon>
        <taxon>Entylomatales</taxon>
        <taxon>Entylomatales incertae sedis</taxon>
        <taxon>Tilletiopsis</taxon>
    </lineage>
</organism>
<dbReference type="EMBL" id="KZ819297">
    <property type="protein sequence ID" value="PWN96860.1"/>
    <property type="molecule type" value="Genomic_DNA"/>
</dbReference>
<dbReference type="GeneID" id="37273327"/>
<name>A0A316Z525_9BASI</name>
<gene>
    <name evidence="2" type="ORF">FA09DRAFT_70118</name>
</gene>
<dbReference type="AlphaFoldDB" id="A0A316Z525"/>
<proteinExistence type="predicted"/>
<accession>A0A316Z525</accession>
<sequence>MRQRGRGASFALGKRSAARRCRLMVASPEGPCAATLCQGDDAARGTKSGALAARLLLERHSAAACRPLLRPRAFCADIDPPFDDAAFALRIAHARRLRASPRPPLARKGSCLHHARERSWSLAIHGRGQSALLLPPVAPSKREEAFVASARGSHNVSVSAGMRDAAGSMQPARTRSAGPFRRGSEAANGGCRCARTRGGIDSTPASRCSRQAAAASEGWMRCSAL</sequence>
<keyword evidence="3" id="KW-1185">Reference proteome</keyword>